<dbReference type="InterPro" id="IPR029044">
    <property type="entry name" value="Nucleotide-diphossugar_trans"/>
</dbReference>
<name>A0A6C0AI55_9ZZZZ</name>
<proteinExistence type="predicted"/>
<dbReference type="SUPFAM" id="SSF53448">
    <property type="entry name" value="Nucleotide-diphospho-sugar transferases"/>
    <property type="match status" value="1"/>
</dbReference>
<protein>
    <recommendedName>
        <fullName evidence="2">Glycosyltransferase</fullName>
    </recommendedName>
</protein>
<dbReference type="AlphaFoldDB" id="A0A6C0AI55"/>
<accession>A0A6C0AI55</accession>
<reference evidence="1" key="1">
    <citation type="journal article" date="2020" name="Nature">
        <title>Giant virus diversity and host interactions through global metagenomics.</title>
        <authorList>
            <person name="Schulz F."/>
            <person name="Roux S."/>
            <person name="Paez-Espino D."/>
            <person name="Jungbluth S."/>
            <person name="Walsh D.A."/>
            <person name="Denef V.J."/>
            <person name="McMahon K.D."/>
            <person name="Konstantinidis K.T."/>
            <person name="Eloe-Fadrosh E.A."/>
            <person name="Kyrpides N.C."/>
            <person name="Woyke T."/>
        </authorList>
    </citation>
    <scope>NUCLEOTIDE SEQUENCE</scope>
    <source>
        <strain evidence="1">GVMAG-S-1035237-23</strain>
    </source>
</reference>
<evidence type="ECO:0000313" key="1">
    <source>
        <dbReference type="EMBL" id="QHS79438.1"/>
    </source>
</evidence>
<dbReference type="EMBL" id="MN740643">
    <property type="protein sequence ID" value="QHS79438.1"/>
    <property type="molecule type" value="Genomic_DNA"/>
</dbReference>
<sequence>MNNHLLDNFYVVAVMTNPERYKKRPQLFREFQARMAKYGAKLYVVEGAYGDREFEVTEAENPRHIQVRTDSELWHKENLINIGISRLPPNWEYVAWLDGDIDFVRPDWMEETVHELQHHPVVQLFEDAVDLGPNHEILTTAKGFAFCYKNGEPYGKMVSKSAEHEGCELPSEYYEAEYGNGIYWHPGYAWAATREAVNTMGGLFDYGILGAGDHHMACALIGEAQRSIPKGVHPHYRQLVLNWQERALRLHKNIGYVKGTIYHFWHGKKRDRKYRDRWAIMIDNEIDVLAHVHKDWQGLWTLYPGHDEFRDDLRNYFQSRNEDSIDKV</sequence>
<evidence type="ECO:0008006" key="2">
    <source>
        <dbReference type="Google" id="ProtNLM"/>
    </source>
</evidence>
<organism evidence="1">
    <name type="scientific">viral metagenome</name>
    <dbReference type="NCBI Taxonomy" id="1070528"/>
    <lineage>
        <taxon>unclassified sequences</taxon>
        <taxon>metagenomes</taxon>
        <taxon>organismal metagenomes</taxon>
    </lineage>
</organism>